<protein>
    <recommendedName>
        <fullName evidence="9">Fibrinogen C-terminal domain-containing protein</fullName>
    </recommendedName>
</protein>
<dbReference type="PROSITE" id="PS51406">
    <property type="entry name" value="FIBRINOGEN_C_2"/>
    <property type="match status" value="1"/>
</dbReference>
<dbReference type="InParanoid" id="A0A0P9A7E3"/>
<feature type="region of interest" description="Disordered" evidence="7">
    <location>
        <begin position="61"/>
        <end position="81"/>
    </location>
</feature>
<feature type="chain" id="PRO_5006155092" description="Fibrinogen C-terminal domain-containing protein" evidence="8">
    <location>
        <begin position="25"/>
        <end position="294"/>
    </location>
</feature>
<reference evidence="10 11" key="1">
    <citation type="journal article" date="2007" name="Nature">
        <title>Evolution of genes and genomes on the Drosophila phylogeny.</title>
        <authorList>
            <consortium name="Drosophila 12 Genomes Consortium"/>
            <person name="Clark A.G."/>
            <person name="Eisen M.B."/>
            <person name="Smith D.R."/>
            <person name="Bergman C.M."/>
            <person name="Oliver B."/>
            <person name="Markow T.A."/>
            <person name="Kaufman T.C."/>
            <person name="Kellis M."/>
            <person name="Gelbart W."/>
            <person name="Iyer V.N."/>
            <person name="Pollard D.A."/>
            <person name="Sackton T.B."/>
            <person name="Larracuente A.M."/>
            <person name="Singh N.D."/>
            <person name="Abad J.P."/>
            <person name="Abt D.N."/>
            <person name="Adryan B."/>
            <person name="Aguade M."/>
            <person name="Akashi H."/>
            <person name="Anderson W.W."/>
            <person name="Aquadro C.F."/>
            <person name="Ardell D.H."/>
            <person name="Arguello R."/>
            <person name="Artieri C.G."/>
            <person name="Barbash D.A."/>
            <person name="Barker D."/>
            <person name="Barsanti P."/>
            <person name="Batterham P."/>
            <person name="Batzoglou S."/>
            <person name="Begun D."/>
            <person name="Bhutkar A."/>
            <person name="Blanco E."/>
            <person name="Bosak S.A."/>
            <person name="Bradley R.K."/>
            <person name="Brand A.D."/>
            <person name="Brent M.R."/>
            <person name="Brooks A.N."/>
            <person name="Brown R.H."/>
            <person name="Butlin R.K."/>
            <person name="Caggese C."/>
            <person name="Calvi B.R."/>
            <person name="Bernardo de Carvalho A."/>
            <person name="Caspi A."/>
            <person name="Castrezana S."/>
            <person name="Celniker S.E."/>
            <person name="Chang J.L."/>
            <person name="Chapple C."/>
            <person name="Chatterji S."/>
            <person name="Chinwalla A."/>
            <person name="Civetta A."/>
            <person name="Clifton S.W."/>
            <person name="Comeron J.M."/>
            <person name="Costello J.C."/>
            <person name="Coyne J.A."/>
            <person name="Daub J."/>
            <person name="David R.G."/>
            <person name="Delcher A.L."/>
            <person name="Delehaunty K."/>
            <person name="Do C.B."/>
            <person name="Ebling H."/>
            <person name="Edwards K."/>
            <person name="Eickbush T."/>
            <person name="Evans J.D."/>
            <person name="Filipski A."/>
            <person name="Findeiss S."/>
            <person name="Freyhult E."/>
            <person name="Fulton L."/>
            <person name="Fulton R."/>
            <person name="Garcia A.C."/>
            <person name="Gardiner A."/>
            <person name="Garfield D.A."/>
            <person name="Garvin B.E."/>
            <person name="Gibson G."/>
            <person name="Gilbert D."/>
            <person name="Gnerre S."/>
            <person name="Godfrey J."/>
            <person name="Good R."/>
            <person name="Gotea V."/>
            <person name="Gravely B."/>
            <person name="Greenberg A.J."/>
            <person name="Griffiths-Jones S."/>
            <person name="Gross S."/>
            <person name="Guigo R."/>
            <person name="Gustafson E.A."/>
            <person name="Haerty W."/>
            <person name="Hahn M.W."/>
            <person name="Halligan D.L."/>
            <person name="Halpern A.L."/>
            <person name="Halter G.M."/>
            <person name="Han M.V."/>
            <person name="Heger A."/>
            <person name="Hillier L."/>
            <person name="Hinrichs A.S."/>
            <person name="Holmes I."/>
            <person name="Hoskins R.A."/>
            <person name="Hubisz M.J."/>
            <person name="Hultmark D."/>
            <person name="Huntley M.A."/>
            <person name="Jaffe D.B."/>
            <person name="Jagadeeshan S."/>
            <person name="Jeck W.R."/>
            <person name="Johnson J."/>
            <person name="Jones C.D."/>
            <person name="Jordan W.C."/>
            <person name="Karpen G.H."/>
            <person name="Kataoka E."/>
            <person name="Keightley P.D."/>
            <person name="Kheradpour P."/>
            <person name="Kirkness E.F."/>
            <person name="Koerich L.B."/>
            <person name="Kristiansen K."/>
            <person name="Kudrna D."/>
            <person name="Kulathinal R.J."/>
            <person name="Kumar S."/>
            <person name="Kwok R."/>
            <person name="Lander E."/>
            <person name="Langley C.H."/>
            <person name="Lapoint R."/>
            <person name="Lazzaro B.P."/>
            <person name="Lee S.J."/>
            <person name="Levesque L."/>
            <person name="Li R."/>
            <person name="Lin C.F."/>
            <person name="Lin M.F."/>
            <person name="Lindblad-Toh K."/>
            <person name="Llopart A."/>
            <person name="Long M."/>
            <person name="Low L."/>
            <person name="Lozovsky E."/>
            <person name="Lu J."/>
            <person name="Luo M."/>
            <person name="Machado C.A."/>
            <person name="Makalowski W."/>
            <person name="Marzo M."/>
            <person name="Matsuda M."/>
            <person name="Matzkin L."/>
            <person name="McAllister B."/>
            <person name="McBride C.S."/>
            <person name="McKernan B."/>
            <person name="McKernan K."/>
            <person name="Mendez-Lago M."/>
            <person name="Minx P."/>
            <person name="Mollenhauer M.U."/>
            <person name="Montooth K."/>
            <person name="Mount S.M."/>
            <person name="Mu X."/>
            <person name="Myers E."/>
            <person name="Negre B."/>
            <person name="Newfeld S."/>
            <person name="Nielsen R."/>
            <person name="Noor M.A."/>
            <person name="O'Grady P."/>
            <person name="Pachter L."/>
            <person name="Papaceit M."/>
            <person name="Parisi M.J."/>
            <person name="Parisi M."/>
            <person name="Parts L."/>
            <person name="Pedersen J.S."/>
            <person name="Pesole G."/>
            <person name="Phillippy A.M."/>
            <person name="Ponting C.P."/>
            <person name="Pop M."/>
            <person name="Porcelli D."/>
            <person name="Powell J.R."/>
            <person name="Prohaska S."/>
            <person name="Pruitt K."/>
            <person name="Puig M."/>
            <person name="Quesneville H."/>
            <person name="Ram K.R."/>
            <person name="Rand D."/>
            <person name="Rasmussen M.D."/>
            <person name="Reed L.K."/>
            <person name="Reenan R."/>
            <person name="Reily A."/>
            <person name="Remington K.A."/>
            <person name="Rieger T.T."/>
            <person name="Ritchie M.G."/>
            <person name="Robin C."/>
            <person name="Rogers Y.H."/>
            <person name="Rohde C."/>
            <person name="Rozas J."/>
            <person name="Rubenfield M.J."/>
            <person name="Ruiz A."/>
            <person name="Russo S."/>
            <person name="Salzberg S.L."/>
            <person name="Sanchez-Gracia A."/>
            <person name="Saranga D.J."/>
            <person name="Sato H."/>
            <person name="Schaeffer S.W."/>
            <person name="Schatz M.C."/>
            <person name="Schlenke T."/>
            <person name="Schwartz R."/>
            <person name="Segarra C."/>
            <person name="Singh R.S."/>
            <person name="Sirot L."/>
            <person name="Sirota M."/>
            <person name="Sisneros N.B."/>
            <person name="Smith C.D."/>
            <person name="Smith T.F."/>
            <person name="Spieth J."/>
            <person name="Stage D.E."/>
            <person name="Stark A."/>
            <person name="Stephan W."/>
            <person name="Strausberg R.L."/>
            <person name="Strempel S."/>
            <person name="Sturgill D."/>
            <person name="Sutton G."/>
            <person name="Sutton G.G."/>
            <person name="Tao W."/>
            <person name="Teichmann S."/>
            <person name="Tobari Y.N."/>
            <person name="Tomimura Y."/>
            <person name="Tsolas J.M."/>
            <person name="Valente V.L."/>
            <person name="Venter E."/>
            <person name="Venter J.C."/>
            <person name="Vicario S."/>
            <person name="Vieira F.G."/>
            <person name="Vilella A.J."/>
            <person name="Villasante A."/>
            <person name="Walenz B."/>
            <person name="Wang J."/>
            <person name="Wasserman M."/>
            <person name="Watts T."/>
            <person name="Wilson D."/>
            <person name="Wilson R.K."/>
            <person name="Wing R.A."/>
            <person name="Wolfner M.F."/>
            <person name="Wong A."/>
            <person name="Wong G.K."/>
            <person name="Wu C.I."/>
            <person name="Wu G."/>
            <person name="Yamamoto D."/>
            <person name="Yang H.P."/>
            <person name="Yang S.P."/>
            <person name="Yorke J.A."/>
            <person name="Yoshida K."/>
            <person name="Zdobnov E."/>
            <person name="Zhang P."/>
            <person name="Zhang Y."/>
            <person name="Zimin A.V."/>
            <person name="Baldwin J."/>
            <person name="Abdouelleil A."/>
            <person name="Abdulkadir J."/>
            <person name="Abebe A."/>
            <person name="Abera B."/>
            <person name="Abreu J."/>
            <person name="Acer S.C."/>
            <person name="Aftuck L."/>
            <person name="Alexander A."/>
            <person name="An P."/>
            <person name="Anderson E."/>
            <person name="Anderson S."/>
            <person name="Arachi H."/>
            <person name="Azer M."/>
            <person name="Bachantsang P."/>
            <person name="Barry A."/>
            <person name="Bayul T."/>
            <person name="Berlin A."/>
            <person name="Bessette D."/>
            <person name="Bloom T."/>
            <person name="Blye J."/>
            <person name="Boguslavskiy L."/>
            <person name="Bonnet C."/>
            <person name="Boukhgalter B."/>
            <person name="Bourzgui I."/>
            <person name="Brown A."/>
            <person name="Cahill P."/>
            <person name="Channer S."/>
            <person name="Cheshatsang Y."/>
            <person name="Chuda L."/>
            <person name="Citroen M."/>
            <person name="Collymore A."/>
            <person name="Cooke P."/>
            <person name="Costello M."/>
            <person name="D'Aco K."/>
            <person name="Daza R."/>
            <person name="De Haan G."/>
            <person name="DeGray S."/>
            <person name="DeMaso C."/>
            <person name="Dhargay N."/>
            <person name="Dooley K."/>
            <person name="Dooley E."/>
            <person name="Doricent M."/>
            <person name="Dorje P."/>
            <person name="Dorjee K."/>
            <person name="Dupes A."/>
            <person name="Elong R."/>
            <person name="Falk J."/>
            <person name="Farina A."/>
            <person name="Faro S."/>
            <person name="Ferguson D."/>
            <person name="Fisher S."/>
            <person name="Foley C.D."/>
            <person name="Franke A."/>
            <person name="Friedrich D."/>
            <person name="Gadbois L."/>
            <person name="Gearin G."/>
            <person name="Gearin C.R."/>
            <person name="Giannoukos G."/>
            <person name="Goode T."/>
            <person name="Graham J."/>
            <person name="Grandbois E."/>
            <person name="Grewal S."/>
            <person name="Gyaltsen K."/>
            <person name="Hafez N."/>
            <person name="Hagos B."/>
            <person name="Hall J."/>
            <person name="Henson C."/>
            <person name="Hollinger A."/>
            <person name="Honan T."/>
            <person name="Huard M.D."/>
            <person name="Hughes L."/>
            <person name="Hurhula B."/>
            <person name="Husby M.E."/>
            <person name="Kamat A."/>
            <person name="Kanga B."/>
            <person name="Kashin S."/>
            <person name="Khazanovich D."/>
            <person name="Kisner P."/>
            <person name="Lance K."/>
            <person name="Lara M."/>
            <person name="Lee W."/>
            <person name="Lennon N."/>
            <person name="Letendre F."/>
            <person name="LeVine R."/>
            <person name="Lipovsky A."/>
            <person name="Liu X."/>
            <person name="Liu J."/>
            <person name="Liu S."/>
            <person name="Lokyitsang T."/>
            <person name="Lokyitsang Y."/>
            <person name="Lubonja R."/>
            <person name="Lui A."/>
            <person name="MacDonald P."/>
            <person name="Magnisalis V."/>
            <person name="Maru K."/>
            <person name="Matthews C."/>
            <person name="McCusker W."/>
            <person name="McDonough S."/>
            <person name="Mehta T."/>
            <person name="Meldrim J."/>
            <person name="Meneus L."/>
            <person name="Mihai O."/>
            <person name="Mihalev A."/>
            <person name="Mihova T."/>
            <person name="Mittelman R."/>
            <person name="Mlenga V."/>
            <person name="Montmayeur A."/>
            <person name="Mulrain L."/>
            <person name="Navidi A."/>
            <person name="Naylor J."/>
            <person name="Negash T."/>
            <person name="Nguyen T."/>
            <person name="Nguyen N."/>
            <person name="Nicol R."/>
            <person name="Norbu C."/>
            <person name="Norbu N."/>
            <person name="Novod N."/>
            <person name="O'Neill B."/>
            <person name="Osman S."/>
            <person name="Markiewicz E."/>
            <person name="Oyono O.L."/>
            <person name="Patti C."/>
            <person name="Phunkhang P."/>
            <person name="Pierre F."/>
            <person name="Priest M."/>
            <person name="Raghuraman S."/>
            <person name="Rege F."/>
            <person name="Reyes R."/>
            <person name="Rise C."/>
            <person name="Rogov P."/>
            <person name="Ross K."/>
            <person name="Ryan E."/>
            <person name="Settipalli S."/>
            <person name="Shea T."/>
            <person name="Sherpa N."/>
            <person name="Shi L."/>
            <person name="Shih D."/>
            <person name="Sparrow T."/>
            <person name="Spaulding J."/>
            <person name="Stalker J."/>
            <person name="Stange-Thomann N."/>
            <person name="Stavropoulos S."/>
            <person name="Stone C."/>
            <person name="Strader C."/>
            <person name="Tesfaye S."/>
            <person name="Thomson T."/>
            <person name="Thoulutsang Y."/>
            <person name="Thoulutsang D."/>
            <person name="Topham K."/>
            <person name="Topping I."/>
            <person name="Tsamla T."/>
            <person name="Vassiliev H."/>
            <person name="Vo A."/>
            <person name="Wangchuk T."/>
            <person name="Wangdi T."/>
            <person name="Weiand M."/>
            <person name="Wilkinson J."/>
            <person name="Wilson A."/>
            <person name="Yadav S."/>
            <person name="Young G."/>
            <person name="Yu Q."/>
            <person name="Zembek L."/>
            <person name="Zhong D."/>
            <person name="Zimmer A."/>
            <person name="Zwirko Z."/>
            <person name="Jaffe D.B."/>
            <person name="Alvarez P."/>
            <person name="Brockman W."/>
            <person name="Butler J."/>
            <person name="Chin C."/>
            <person name="Gnerre S."/>
            <person name="Grabherr M."/>
            <person name="Kleber M."/>
            <person name="Mauceli E."/>
            <person name="MacCallum I."/>
        </authorList>
    </citation>
    <scope>NUCLEOTIDE SEQUENCE [LARGE SCALE GENOMIC DNA]</scope>
    <source>
        <strain evidence="11">Tucson 14024-0371.13</strain>
    </source>
</reference>
<dbReference type="STRING" id="7217.A0A0P9A7E3"/>
<evidence type="ECO:0000256" key="7">
    <source>
        <dbReference type="SAM" id="MobiDB-lite"/>
    </source>
</evidence>
<dbReference type="PANTHER" id="PTHR47221:SF6">
    <property type="entry name" value="FIBRINOGEN ALPHA CHAIN"/>
    <property type="match status" value="1"/>
</dbReference>
<evidence type="ECO:0000256" key="6">
    <source>
        <dbReference type="ARBA" id="ARBA00023180"/>
    </source>
</evidence>
<organism evidence="10 11">
    <name type="scientific">Drosophila ananassae</name>
    <name type="common">Fruit fly</name>
    <dbReference type="NCBI Taxonomy" id="7217"/>
    <lineage>
        <taxon>Eukaryota</taxon>
        <taxon>Metazoa</taxon>
        <taxon>Ecdysozoa</taxon>
        <taxon>Arthropoda</taxon>
        <taxon>Hexapoda</taxon>
        <taxon>Insecta</taxon>
        <taxon>Pterygota</taxon>
        <taxon>Neoptera</taxon>
        <taxon>Endopterygota</taxon>
        <taxon>Diptera</taxon>
        <taxon>Brachycera</taxon>
        <taxon>Muscomorpha</taxon>
        <taxon>Ephydroidea</taxon>
        <taxon>Drosophilidae</taxon>
        <taxon>Drosophila</taxon>
        <taxon>Sophophora</taxon>
    </lineage>
</organism>
<dbReference type="Pfam" id="PF00147">
    <property type="entry name" value="Fibrinogen_C"/>
    <property type="match status" value="1"/>
</dbReference>
<dbReference type="InterPro" id="IPR036056">
    <property type="entry name" value="Fibrinogen-like_C"/>
</dbReference>
<dbReference type="InterPro" id="IPR037579">
    <property type="entry name" value="FIB_ANG-like"/>
</dbReference>
<comment type="subcellular location">
    <subcellularLocation>
        <location evidence="1">Secreted</location>
    </subcellularLocation>
</comment>
<keyword evidence="11" id="KW-1185">Reference proteome</keyword>
<dbReference type="FunCoup" id="A0A0P9A7E3">
    <property type="interactions" value="8"/>
</dbReference>
<dbReference type="SMART" id="SM00186">
    <property type="entry name" value="FBG"/>
    <property type="match status" value="1"/>
</dbReference>
<feature type="signal peptide" evidence="8">
    <location>
        <begin position="1"/>
        <end position="24"/>
    </location>
</feature>
<dbReference type="Gene3D" id="3.90.215.10">
    <property type="entry name" value="Gamma Fibrinogen, chain A, domain 1"/>
    <property type="match status" value="1"/>
</dbReference>
<gene>
    <name evidence="10" type="primary">Dana\GF27955</name>
    <name evidence="10" type="ORF">GF27955</name>
</gene>
<name>A0A0P9A7E3_DROAN</name>
<evidence type="ECO:0000256" key="1">
    <source>
        <dbReference type="ARBA" id="ARBA00004613"/>
    </source>
</evidence>
<evidence type="ECO:0000259" key="9">
    <source>
        <dbReference type="PROSITE" id="PS51406"/>
    </source>
</evidence>
<dbReference type="Proteomes" id="UP000007801">
    <property type="component" value="Unassembled WGS sequence"/>
</dbReference>
<keyword evidence="5" id="KW-1015">Disulfide bond</keyword>
<dbReference type="CDD" id="cd00087">
    <property type="entry name" value="FReD"/>
    <property type="match status" value="1"/>
</dbReference>
<dbReference type="AlphaFoldDB" id="A0A0P9A7E3"/>
<sequence>MHAMDPRVIIAVLLVLVLTGSTVADEECYEHTEVIECNGSCFEVVKPMLAHFRELKSGADKKKEIQENKEEIKRKDDIQNKRDAEIQEKTEQAKSKDFQNKNLTSQINVLSQNLTITIEKLGKCVDPNPCNNVSKDIYQIRLPGVSAFEAPCNGSGWMVIQRRMDGRVNFNRNWVEYRDGFGNLAGEFFLGLEKLHLITQSRQHELLIHLGKLDGSTAFEKYDNFRIGSEKDSYPLQSVGNPTGGAGDTLTKYHLNMKFSTIDRDNDVAYRNCASYMGGGLITVDTAPFLIGPS</sequence>
<keyword evidence="6" id="KW-0325">Glycoprotein</keyword>
<dbReference type="InterPro" id="IPR014716">
    <property type="entry name" value="Fibrinogen_a/b/g_C_1"/>
</dbReference>
<evidence type="ECO:0000256" key="8">
    <source>
        <dbReference type="SAM" id="SignalP"/>
    </source>
</evidence>
<keyword evidence="4" id="KW-0175">Coiled coil</keyword>
<evidence type="ECO:0000256" key="2">
    <source>
        <dbReference type="ARBA" id="ARBA00022525"/>
    </source>
</evidence>
<dbReference type="InterPro" id="IPR002181">
    <property type="entry name" value="Fibrinogen_a/b/g_C_dom"/>
</dbReference>
<evidence type="ECO:0000313" key="10">
    <source>
        <dbReference type="EMBL" id="KPU74297.1"/>
    </source>
</evidence>
<feature type="domain" description="Fibrinogen C-terminal" evidence="9">
    <location>
        <begin position="121"/>
        <end position="280"/>
    </location>
</feature>
<keyword evidence="3 8" id="KW-0732">Signal</keyword>
<accession>A0A0P9A7E3</accession>
<proteinExistence type="predicted"/>
<evidence type="ECO:0000313" key="11">
    <source>
        <dbReference type="Proteomes" id="UP000007801"/>
    </source>
</evidence>
<dbReference type="EMBL" id="CH902624">
    <property type="protein sequence ID" value="KPU74297.1"/>
    <property type="molecule type" value="Genomic_DNA"/>
</dbReference>
<dbReference type="PANTHER" id="PTHR47221">
    <property type="entry name" value="FIBRINOGEN ALPHA CHAIN"/>
    <property type="match status" value="1"/>
</dbReference>
<keyword evidence="2" id="KW-0964">Secreted</keyword>
<dbReference type="OrthoDB" id="6145874at2759"/>
<evidence type="ECO:0000256" key="4">
    <source>
        <dbReference type="ARBA" id="ARBA00023054"/>
    </source>
</evidence>
<dbReference type="SUPFAM" id="SSF56496">
    <property type="entry name" value="Fibrinogen C-terminal domain-like"/>
    <property type="match status" value="1"/>
</dbReference>
<evidence type="ECO:0000256" key="3">
    <source>
        <dbReference type="ARBA" id="ARBA00022729"/>
    </source>
</evidence>
<evidence type="ECO:0000256" key="5">
    <source>
        <dbReference type="ARBA" id="ARBA00023157"/>
    </source>
</evidence>
<dbReference type="GO" id="GO:0005576">
    <property type="term" value="C:extracellular region"/>
    <property type="evidence" value="ECO:0007669"/>
    <property type="project" value="UniProtKB-SubCell"/>
</dbReference>